<keyword evidence="10 13" id="KW-0411">Iron-sulfur</keyword>
<dbReference type="Proteomes" id="UP000624041">
    <property type="component" value="Unassembled WGS sequence"/>
</dbReference>
<comment type="similarity">
    <text evidence="2 13">Belongs to the CRISPR-associated exonuclease Cas4 family.</text>
</comment>
<protein>
    <recommendedName>
        <fullName evidence="4 13">CRISPR-associated exonuclease Cas4</fullName>
        <ecNumber evidence="3 13">3.1.12.1</ecNumber>
    </recommendedName>
</protein>
<dbReference type="InterPro" id="IPR013343">
    <property type="entry name" value="CRISPR-assoc_prot_Cas4"/>
</dbReference>
<evidence type="ECO:0000256" key="5">
    <source>
        <dbReference type="ARBA" id="ARBA00022722"/>
    </source>
</evidence>
<dbReference type="NCBIfam" id="TIGR00372">
    <property type="entry name" value="cas4"/>
    <property type="match status" value="1"/>
</dbReference>
<dbReference type="InterPro" id="IPR051827">
    <property type="entry name" value="Cas4_exonuclease"/>
</dbReference>
<name>A0A918D2Z1_9BACI</name>
<keyword evidence="11 13" id="KW-0051">Antiviral defense</keyword>
<keyword evidence="9 13" id="KW-0408">Iron</keyword>
<evidence type="ECO:0000256" key="2">
    <source>
        <dbReference type="ARBA" id="ARBA00009189"/>
    </source>
</evidence>
<comment type="function">
    <text evidence="13">CRISPR (clustered regularly interspaced short palindromic repeat) is an adaptive immune system that provides protection against mobile genetic elements (viruses, transposable elements and conjugative plasmids). CRISPR clusters contain sequences complementary to antecedent mobile elements and target invading nucleic acids. CRISPR clusters are transcribed and processed into CRISPR RNA (crRNA).</text>
</comment>
<evidence type="ECO:0000256" key="8">
    <source>
        <dbReference type="ARBA" id="ARBA00022839"/>
    </source>
</evidence>
<dbReference type="GO" id="GO:0004527">
    <property type="term" value="F:exonuclease activity"/>
    <property type="evidence" value="ECO:0007669"/>
    <property type="project" value="UniProtKB-KW"/>
</dbReference>
<keyword evidence="7 13" id="KW-0378">Hydrolase</keyword>
<keyword evidence="6 13" id="KW-0479">Metal-binding</keyword>
<accession>A0A918D2Z1</accession>
<keyword evidence="8 13" id="KW-0269">Exonuclease</keyword>
<evidence type="ECO:0000256" key="3">
    <source>
        <dbReference type="ARBA" id="ARBA00012768"/>
    </source>
</evidence>
<evidence type="ECO:0000256" key="7">
    <source>
        <dbReference type="ARBA" id="ARBA00022801"/>
    </source>
</evidence>
<dbReference type="PANTHER" id="PTHR36531">
    <property type="entry name" value="CRISPR-ASSOCIATED EXONUCLEASE CAS4"/>
    <property type="match status" value="1"/>
</dbReference>
<evidence type="ECO:0000313" key="15">
    <source>
        <dbReference type="EMBL" id="GGN60185.1"/>
    </source>
</evidence>
<dbReference type="InterPro" id="IPR022765">
    <property type="entry name" value="Dna2/Cas4_DUF83"/>
</dbReference>
<dbReference type="Gene3D" id="3.90.320.10">
    <property type="match status" value="1"/>
</dbReference>
<evidence type="ECO:0000256" key="1">
    <source>
        <dbReference type="ARBA" id="ARBA00001966"/>
    </source>
</evidence>
<keyword evidence="16" id="KW-1185">Reference proteome</keyword>
<evidence type="ECO:0000256" key="6">
    <source>
        <dbReference type="ARBA" id="ARBA00022723"/>
    </source>
</evidence>
<evidence type="ECO:0000256" key="11">
    <source>
        <dbReference type="ARBA" id="ARBA00023118"/>
    </source>
</evidence>
<evidence type="ECO:0000259" key="14">
    <source>
        <dbReference type="Pfam" id="PF01930"/>
    </source>
</evidence>
<dbReference type="EC" id="3.1.12.1" evidence="3 13"/>
<comment type="cofactor">
    <cofactor evidence="13">
        <name>iron-sulfur cluster</name>
        <dbReference type="ChEBI" id="CHEBI:30408"/>
    </cofactor>
</comment>
<comment type="caution">
    <text evidence="15">The sequence shown here is derived from an EMBL/GenBank/DDBJ whole genome shotgun (WGS) entry which is preliminary data.</text>
</comment>
<dbReference type="GO" id="GO:0046872">
    <property type="term" value="F:metal ion binding"/>
    <property type="evidence" value="ECO:0007669"/>
    <property type="project" value="UniProtKB-KW"/>
</dbReference>
<reference evidence="15" key="2">
    <citation type="submission" date="2020-09" db="EMBL/GenBank/DDBJ databases">
        <authorList>
            <person name="Sun Q."/>
            <person name="Ohkuma M."/>
        </authorList>
    </citation>
    <scope>NUCLEOTIDE SEQUENCE</scope>
    <source>
        <strain evidence="15">JCM 17251</strain>
    </source>
</reference>
<dbReference type="EMBL" id="BMOS01000016">
    <property type="protein sequence ID" value="GGN60185.1"/>
    <property type="molecule type" value="Genomic_DNA"/>
</dbReference>
<organism evidence="15 16">
    <name type="scientific">Oceanobacillus indicireducens</name>
    <dbReference type="NCBI Taxonomy" id="1004261"/>
    <lineage>
        <taxon>Bacteria</taxon>
        <taxon>Bacillati</taxon>
        <taxon>Bacillota</taxon>
        <taxon>Bacilli</taxon>
        <taxon>Bacillales</taxon>
        <taxon>Bacillaceae</taxon>
        <taxon>Oceanobacillus</taxon>
    </lineage>
</organism>
<evidence type="ECO:0000256" key="4">
    <source>
        <dbReference type="ARBA" id="ARBA00020049"/>
    </source>
</evidence>
<sequence>MKNMTGYNEQDYLMLSGIQHFVFCKRQWALIHVEQEWAENVLTVEGNALHEKADDPFIREKRGDTIFVRALPVHSSSLGISGICDMVEFTRDEDGIPLDKEEGLYSVKPIEYKKGKPKKHDADILQLAAQSLCLEEMLGTVIEEAALYYHEIKRREPVPITNNLRNRAKEMLKEMHHYYGRKHTPRVKTGKHCLRCSLRDICLPEMLEREKVSAYMNRMLAE</sequence>
<keyword evidence="12 13" id="KW-0464">Manganese</keyword>
<evidence type="ECO:0000256" key="10">
    <source>
        <dbReference type="ARBA" id="ARBA00023014"/>
    </source>
</evidence>
<dbReference type="Pfam" id="PF01930">
    <property type="entry name" value="Cas_Cas4"/>
    <property type="match status" value="1"/>
</dbReference>
<proteinExistence type="inferred from homology"/>
<feature type="domain" description="DUF83" evidence="14">
    <location>
        <begin position="16"/>
        <end position="203"/>
    </location>
</feature>
<dbReference type="InterPro" id="IPR011604">
    <property type="entry name" value="PDDEXK-like_dom_sf"/>
</dbReference>
<gene>
    <name evidence="15" type="ORF">GCM10007971_24080</name>
</gene>
<dbReference type="AlphaFoldDB" id="A0A918D2Z1"/>
<dbReference type="GO" id="GO:0051607">
    <property type="term" value="P:defense response to virus"/>
    <property type="evidence" value="ECO:0007669"/>
    <property type="project" value="UniProtKB-KW"/>
</dbReference>
<comment type="cofactor">
    <cofactor evidence="13">
        <name>Mg(2+)</name>
        <dbReference type="ChEBI" id="CHEBI:18420"/>
    </cofactor>
    <cofactor evidence="13">
        <name>Mn(2+)</name>
        <dbReference type="ChEBI" id="CHEBI:29035"/>
    </cofactor>
    <text evidence="13">Mg(2+) or Mn(2+) required for ssDNA cleavage activity.</text>
</comment>
<dbReference type="GO" id="GO:0051536">
    <property type="term" value="F:iron-sulfur cluster binding"/>
    <property type="evidence" value="ECO:0007669"/>
    <property type="project" value="UniProtKB-KW"/>
</dbReference>
<evidence type="ECO:0000313" key="16">
    <source>
        <dbReference type="Proteomes" id="UP000624041"/>
    </source>
</evidence>
<reference evidence="15" key="1">
    <citation type="journal article" date="2014" name="Int. J. Syst. Evol. Microbiol.">
        <title>Complete genome sequence of Corynebacterium casei LMG S-19264T (=DSM 44701T), isolated from a smear-ripened cheese.</title>
        <authorList>
            <consortium name="US DOE Joint Genome Institute (JGI-PGF)"/>
            <person name="Walter F."/>
            <person name="Albersmeier A."/>
            <person name="Kalinowski J."/>
            <person name="Ruckert C."/>
        </authorList>
    </citation>
    <scope>NUCLEOTIDE SEQUENCE</scope>
    <source>
        <strain evidence="15">JCM 17251</strain>
    </source>
</reference>
<evidence type="ECO:0000256" key="12">
    <source>
        <dbReference type="ARBA" id="ARBA00023211"/>
    </source>
</evidence>
<evidence type="ECO:0000256" key="13">
    <source>
        <dbReference type="RuleBase" id="RU365022"/>
    </source>
</evidence>
<dbReference type="PANTHER" id="PTHR36531:SF6">
    <property type="entry name" value="DNA REPLICATION ATP-DEPENDENT HELICASE_NUCLEASE DNA2"/>
    <property type="match status" value="1"/>
</dbReference>
<keyword evidence="5 13" id="KW-0540">Nuclease</keyword>
<evidence type="ECO:0000256" key="9">
    <source>
        <dbReference type="ARBA" id="ARBA00023004"/>
    </source>
</evidence>
<comment type="cofactor">
    <cofactor evidence="1">
        <name>[4Fe-4S] cluster</name>
        <dbReference type="ChEBI" id="CHEBI:49883"/>
    </cofactor>
</comment>